<evidence type="ECO:0000313" key="1">
    <source>
        <dbReference type="EnsemblPlants" id="AVESA.00010b.r2.4AG0642970.1.CDS"/>
    </source>
</evidence>
<reference evidence="1" key="2">
    <citation type="submission" date="2025-09" db="UniProtKB">
        <authorList>
            <consortium name="EnsemblPlants"/>
        </authorList>
    </citation>
    <scope>IDENTIFICATION</scope>
</reference>
<keyword evidence="2" id="KW-1185">Reference proteome</keyword>
<accession>A0ACD5WLE6</accession>
<reference evidence="1" key="1">
    <citation type="submission" date="2021-05" db="EMBL/GenBank/DDBJ databases">
        <authorList>
            <person name="Scholz U."/>
            <person name="Mascher M."/>
            <person name="Fiebig A."/>
        </authorList>
    </citation>
    <scope>NUCLEOTIDE SEQUENCE [LARGE SCALE GENOMIC DNA]</scope>
</reference>
<name>A0ACD5WLE6_AVESA</name>
<evidence type="ECO:0000313" key="2">
    <source>
        <dbReference type="Proteomes" id="UP001732700"/>
    </source>
</evidence>
<proteinExistence type="predicted"/>
<sequence>MERGAGGGGSGIGGIPGGPQNILDASAQEYYPAVVPAYPFPPLEHQQLYCPPVTYPVVPPPAPMPMPMPMTVPMPMPMPPPQTVPIPQQFGIPVSSPAVPAVDGPPTRAVVLSLLPPHAPEAEVARAMAPFGDVRAVDAPALLSEGVATVHFFDLRAAEHAVAAVRDQHMRQQCRLSQHFAASSAWSPQPPPAWDWQHEDSRGLVLGQAVWANFVATSSLPDDGANRGSLVVLNSLPDVSISELRQAFQAYGDLKDVRESAHRSGNKFLEFFDTRAAARALAELNGRDFFGHRLLVEYTRPSIPGFRRRAHVPQRPIAPTPPRQQPTWRPLPAPSQPPPPTSSGSSKEKEAGVVLLRRSSPKPGPRDQSKGSNNAGTSHERKGKRGKNITIVVNATSSSPASPSVSSSPASATASASGKQQCTTKAASRPGSWRSPKSWRGGWETRYEFKQPDADNSAASAAAAADSSTQEPEETRTTVMIRNIPNKYSQKLLLNMLDNHCIEYNKKIESGEGEFEGQPFSSYDFLYLPIDFSNKCNVGYGFVNLTSPEATVRLYKAFHKQPWEVYNSRKICQVTYARLQGLEALKEHFKNSKFPCDSDEYLPVVFSPPRDGRQLTEPEVLVPRTPALSASSSRPATPATNVDPLALELMAPPSSSGDGASSTMSTHADEDVHGDGSNEDDDDDDGLGRELQRLGYTD</sequence>
<protein>
    <submittedName>
        <fullName evidence="1">Uncharacterized protein</fullName>
    </submittedName>
</protein>
<dbReference type="Proteomes" id="UP001732700">
    <property type="component" value="Chromosome 4A"/>
</dbReference>
<organism evidence="1 2">
    <name type="scientific">Avena sativa</name>
    <name type="common">Oat</name>
    <dbReference type="NCBI Taxonomy" id="4498"/>
    <lineage>
        <taxon>Eukaryota</taxon>
        <taxon>Viridiplantae</taxon>
        <taxon>Streptophyta</taxon>
        <taxon>Embryophyta</taxon>
        <taxon>Tracheophyta</taxon>
        <taxon>Spermatophyta</taxon>
        <taxon>Magnoliopsida</taxon>
        <taxon>Liliopsida</taxon>
        <taxon>Poales</taxon>
        <taxon>Poaceae</taxon>
        <taxon>BOP clade</taxon>
        <taxon>Pooideae</taxon>
        <taxon>Poodae</taxon>
        <taxon>Poeae</taxon>
        <taxon>Poeae Chloroplast Group 1 (Aveneae type)</taxon>
        <taxon>Aveninae</taxon>
        <taxon>Avena</taxon>
    </lineage>
</organism>
<dbReference type="EnsemblPlants" id="AVESA.00010b.r2.4AG0642970.1">
    <property type="protein sequence ID" value="AVESA.00010b.r2.4AG0642970.1.CDS"/>
    <property type="gene ID" value="AVESA.00010b.r2.4AG0642970"/>
</dbReference>